<evidence type="ECO:0000313" key="3">
    <source>
        <dbReference type="Proteomes" id="UP000187209"/>
    </source>
</evidence>
<dbReference type="Proteomes" id="UP000187209">
    <property type="component" value="Unassembled WGS sequence"/>
</dbReference>
<organism evidence="2 3">
    <name type="scientific">Stentor coeruleus</name>
    <dbReference type="NCBI Taxonomy" id="5963"/>
    <lineage>
        <taxon>Eukaryota</taxon>
        <taxon>Sar</taxon>
        <taxon>Alveolata</taxon>
        <taxon>Ciliophora</taxon>
        <taxon>Postciliodesmatophora</taxon>
        <taxon>Heterotrichea</taxon>
        <taxon>Heterotrichida</taxon>
        <taxon>Stentoridae</taxon>
        <taxon>Stentor</taxon>
    </lineage>
</organism>
<dbReference type="AlphaFoldDB" id="A0A1R2C1X9"/>
<protein>
    <submittedName>
        <fullName evidence="2">Uncharacterized protein</fullName>
    </submittedName>
</protein>
<accession>A0A1R2C1X9</accession>
<name>A0A1R2C1X9_9CILI</name>
<keyword evidence="3" id="KW-1185">Reference proteome</keyword>
<proteinExistence type="predicted"/>
<evidence type="ECO:0000313" key="2">
    <source>
        <dbReference type="EMBL" id="OMJ82945.1"/>
    </source>
</evidence>
<feature type="compositionally biased region" description="Basic residues" evidence="1">
    <location>
        <begin position="1"/>
        <end position="10"/>
    </location>
</feature>
<feature type="region of interest" description="Disordered" evidence="1">
    <location>
        <begin position="1"/>
        <end position="22"/>
    </location>
</feature>
<sequence length="114" mass="13295">MLPKITRRKSSLGTQESSPTSIFGPQLQFQVRHRGKKYSEIPKIFSNFDTEALEIKRLHSRIAKLKKDNNLLKEFILSNNLSQFSQKESYHPSPLSSYVDDEFAKLEEYLISKF</sequence>
<feature type="compositionally biased region" description="Polar residues" evidence="1">
    <location>
        <begin position="11"/>
        <end position="22"/>
    </location>
</feature>
<evidence type="ECO:0000256" key="1">
    <source>
        <dbReference type="SAM" id="MobiDB-lite"/>
    </source>
</evidence>
<comment type="caution">
    <text evidence="2">The sequence shown here is derived from an EMBL/GenBank/DDBJ whole genome shotgun (WGS) entry which is preliminary data.</text>
</comment>
<gene>
    <name evidence="2" type="ORF">SteCoe_16218</name>
</gene>
<reference evidence="2 3" key="1">
    <citation type="submission" date="2016-11" db="EMBL/GenBank/DDBJ databases">
        <title>The macronuclear genome of Stentor coeruleus: a giant cell with tiny introns.</title>
        <authorList>
            <person name="Slabodnick M."/>
            <person name="Ruby J.G."/>
            <person name="Reiff S.B."/>
            <person name="Swart E.C."/>
            <person name="Gosai S."/>
            <person name="Prabakaran S."/>
            <person name="Witkowska E."/>
            <person name="Larue G.E."/>
            <person name="Fisher S."/>
            <person name="Freeman R.M."/>
            <person name="Gunawardena J."/>
            <person name="Chu W."/>
            <person name="Stover N.A."/>
            <person name="Gregory B.D."/>
            <person name="Nowacki M."/>
            <person name="Derisi J."/>
            <person name="Roy S.W."/>
            <person name="Marshall W.F."/>
            <person name="Sood P."/>
        </authorList>
    </citation>
    <scope>NUCLEOTIDE SEQUENCE [LARGE SCALE GENOMIC DNA]</scope>
    <source>
        <strain evidence="2">WM001</strain>
    </source>
</reference>
<dbReference type="EMBL" id="MPUH01000321">
    <property type="protein sequence ID" value="OMJ82945.1"/>
    <property type="molecule type" value="Genomic_DNA"/>
</dbReference>